<feature type="region of interest" description="Disordered" evidence="1">
    <location>
        <begin position="1"/>
        <end position="28"/>
    </location>
</feature>
<gene>
    <name evidence="2" type="ORF">Tco_0804181</name>
</gene>
<evidence type="ECO:0000313" key="3">
    <source>
        <dbReference type="Proteomes" id="UP001151760"/>
    </source>
</evidence>
<organism evidence="2 3">
    <name type="scientific">Tanacetum coccineum</name>
    <dbReference type="NCBI Taxonomy" id="301880"/>
    <lineage>
        <taxon>Eukaryota</taxon>
        <taxon>Viridiplantae</taxon>
        <taxon>Streptophyta</taxon>
        <taxon>Embryophyta</taxon>
        <taxon>Tracheophyta</taxon>
        <taxon>Spermatophyta</taxon>
        <taxon>Magnoliopsida</taxon>
        <taxon>eudicotyledons</taxon>
        <taxon>Gunneridae</taxon>
        <taxon>Pentapetalae</taxon>
        <taxon>asterids</taxon>
        <taxon>campanulids</taxon>
        <taxon>Asterales</taxon>
        <taxon>Asteraceae</taxon>
        <taxon>Asteroideae</taxon>
        <taxon>Anthemideae</taxon>
        <taxon>Anthemidinae</taxon>
        <taxon>Tanacetum</taxon>
    </lineage>
</organism>
<evidence type="ECO:0000256" key="1">
    <source>
        <dbReference type="SAM" id="MobiDB-lite"/>
    </source>
</evidence>
<protein>
    <recommendedName>
        <fullName evidence="4">Reverse transcriptase domain-containing protein</fullName>
    </recommendedName>
</protein>
<sequence>MINVMVSFGGMDNGRIPARKEPSSREEGKALVMVKIWKKGIEASRSGTSTRDPPFPTPSQPTTSDHTGGTIEKEGPEGEEPNIMQNKETPCHPLSTNVKAIRSFLGHEFDIEIRDKKGVENLAADHLSQLENPSLGKLTKAEIRDVFPEEQLMTISDKGNEPLFPGELKGRWYVPFEVGKDMENRAIELYDNDGNEFIVNKQHVKPYQKDALIIDKDDDIILVDEGGVT</sequence>
<reference evidence="2" key="1">
    <citation type="journal article" date="2022" name="Int. J. Mol. Sci.">
        <title>Draft Genome of Tanacetum Coccineum: Genomic Comparison of Closely Related Tanacetum-Family Plants.</title>
        <authorList>
            <person name="Yamashiro T."/>
            <person name="Shiraishi A."/>
            <person name="Nakayama K."/>
            <person name="Satake H."/>
        </authorList>
    </citation>
    <scope>NUCLEOTIDE SEQUENCE</scope>
</reference>
<accession>A0ABQ5A5A4</accession>
<evidence type="ECO:0008006" key="4">
    <source>
        <dbReference type="Google" id="ProtNLM"/>
    </source>
</evidence>
<evidence type="ECO:0000313" key="2">
    <source>
        <dbReference type="EMBL" id="GJS97213.1"/>
    </source>
</evidence>
<dbReference type="Proteomes" id="UP001151760">
    <property type="component" value="Unassembled WGS sequence"/>
</dbReference>
<feature type="region of interest" description="Disordered" evidence="1">
    <location>
        <begin position="42"/>
        <end position="91"/>
    </location>
</feature>
<proteinExistence type="predicted"/>
<feature type="compositionally biased region" description="Basic and acidic residues" evidence="1">
    <location>
        <begin position="18"/>
        <end position="28"/>
    </location>
</feature>
<name>A0ABQ5A5A4_9ASTR</name>
<comment type="caution">
    <text evidence="2">The sequence shown here is derived from an EMBL/GenBank/DDBJ whole genome shotgun (WGS) entry which is preliminary data.</text>
</comment>
<dbReference type="EMBL" id="BQNB010011945">
    <property type="protein sequence ID" value="GJS97213.1"/>
    <property type="molecule type" value="Genomic_DNA"/>
</dbReference>
<reference evidence="2" key="2">
    <citation type="submission" date="2022-01" db="EMBL/GenBank/DDBJ databases">
        <authorList>
            <person name="Yamashiro T."/>
            <person name="Shiraishi A."/>
            <person name="Satake H."/>
            <person name="Nakayama K."/>
        </authorList>
    </citation>
    <scope>NUCLEOTIDE SEQUENCE</scope>
</reference>
<keyword evidence="3" id="KW-1185">Reference proteome</keyword>